<keyword evidence="1" id="KW-0812">Transmembrane</keyword>
<reference evidence="2" key="1">
    <citation type="journal article" date="2013" name="Nature">
        <title>The genomes of four tapeworm species reveal adaptations to parasitism.</title>
        <authorList>
            <person name="Tsai I.J."/>
            <person name="Zarowiecki M."/>
            <person name="Holroyd N."/>
            <person name="Garciarrubio A."/>
            <person name="Sanchez-Flores A."/>
            <person name="Brooks K.L."/>
            <person name="Tracey A."/>
            <person name="Bobes R.J."/>
            <person name="Fragoso G."/>
            <person name="Sciutto E."/>
            <person name="Aslett M."/>
            <person name="Beasley H."/>
            <person name="Bennett H.M."/>
            <person name="Cai J."/>
            <person name="Camicia F."/>
            <person name="Clark R."/>
            <person name="Cucher M."/>
            <person name="De Silva N."/>
            <person name="Day T.A."/>
            <person name="Deplazes P."/>
            <person name="Estrada K."/>
            <person name="Fernandez C."/>
            <person name="Holland P.W."/>
            <person name="Hou J."/>
            <person name="Hu S."/>
            <person name="Huckvale T."/>
            <person name="Hung S.S."/>
            <person name="Kamenetzky L."/>
            <person name="Keane J.A."/>
            <person name="Kiss F."/>
            <person name="Koziol U."/>
            <person name="Lambert O."/>
            <person name="Liu K."/>
            <person name="Luo X."/>
            <person name="Luo Y."/>
            <person name="Macchiaroli N."/>
            <person name="Nichol S."/>
            <person name="Paps J."/>
            <person name="Parkinson J."/>
            <person name="Pouchkina-Stantcheva N."/>
            <person name="Riddiford N."/>
            <person name="Rosenzvit M."/>
            <person name="Salinas G."/>
            <person name="Wasmuth J.D."/>
            <person name="Zamanian M."/>
            <person name="Zheng Y."/>
            <person name="Cai X."/>
            <person name="Soberon X."/>
            <person name="Olson P.D."/>
            <person name="Laclette J.P."/>
            <person name="Brehm K."/>
            <person name="Berriman M."/>
            <person name="Garciarrubio A."/>
            <person name="Bobes R.J."/>
            <person name="Fragoso G."/>
            <person name="Sanchez-Flores A."/>
            <person name="Estrada K."/>
            <person name="Cevallos M.A."/>
            <person name="Morett E."/>
            <person name="Gonzalez V."/>
            <person name="Portillo T."/>
            <person name="Ochoa-Leyva A."/>
            <person name="Jose M.V."/>
            <person name="Sciutto E."/>
            <person name="Landa A."/>
            <person name="Jimenez L."/>
            <person name="Valdes V."/>
            <person name="Carrero J.C."/>
            <person name="Larralde C."/>
            <person name="Morales-Montor J."/>
            <person name="Limon-Lason J."/>
            <person name="Soberon X."/>
            <person name="Laclette J.P."/>
        </authorList>
    </citation>
    <scope>NUCLEOTIDE SEQUENCE [LARGE SCALE GENOMIC DNA]</scope>
</reference>
<feature type="non-terminal residue" evidence="2">
    <location>
        <position position="176"/>
    </location>
</feature>
<sequence length="176" mass="20072">SPFQTYVRSIFSLVPLAYGGIAVIHVGFKLASDLYICKLTLTLKEKWKWTIKSEFASLSWPKPTYAGCALHLCAFISALLYHWVLYFLHCAFALSYTKLFLTFTYIAGMLVYECGFSERFTHPSGIIKKSFFYPLSLIHEVRREMCECRSIWSPSHNCYCCCSRLCNGEGCCCGPS</sequence>
<evidence type="ECO:0000313" key="2">
    <source>
        <dbReference type="EMBL" id="CDS24529.1"/>
    </source>
</evidence>
<keyword evidence="1" id="KW-0472">Membrane</keyword>
<organism evidence="2">
    <name type="scientific">Echinococcus granulosus</name>
    <name type="common">Hydatid tapeworm</name>
    <dbReference type="NCBI Taxonomy" id="6210"/>
    <lineage>
        <taxon>Eukaryota</taxon>
        <taxon>Metazoa</taxon>
        <taxon>Spiralia</taxon>
        <taxon>Lophotrochozoa</taxon>
        <taxon>Platyhelminthes</taxon>
        <taxon>Cestoda</taxon>
        <taxon>Eucestoda</taxon>
        <taxon>Cyclophyllidea</taxon>
        <taxon>Taeniidae</taxon>
        <taxon>Echinococcus</taxon>
        <taxon>Echinococcus granulosus group</taxon>
    </lineage>
</organism>
<dbReference type="AlphaFoldDB" id="A0A068X179"/>
<name>A0A068X179_ECHGR</name>
<proteinExistence type="predicted"/>
<keyword evidence="1" id="KW-1133">Transmembrane helix</keyword>
<feature type="transmembrane region" description="Helical" evidence="1">
    <location>
        <begin position="91"/>
        <end position="112"/>
    </location>
</feature>
<feature type="transmembrane region" description="Helical" evidence="1">
    <location>
        <begin position="6"/>
        <end position="28"/>
    </location>
</feature>
<dbReference type="EMBL" id="LK028608">
    <property type="protein sequence ID" value="CDS24529.1"/>
    <property type="molecule type" value="Genomic_DNA"/>
</dbReference>
<feature type="transmembrane region" description="Helical" evidence="1">
    <location>
        <begin position="65"/>
        <end position="85"/>
    </location>
</feature>
<gene>
    <name evidence="2" type="ORF">EgrG_000308700</name>
</gene>
<protein>
    <submittedName>
        <fullName evidence="2">Uncharacterized protein</fullName>
    </submittedName>
</protein>
<reference evidence="2" key="2">
    <citation type="submission" date="2014-06" db="EMBL/GenBank/DDBJ databases">
        <authorList>
            <person name="Aslett M."/>
        </authorList>
    </citation>
    <scope>NUCLEOTIDE SEQUENCE</scope>
</reference>
<feature type="non-terminal residue" evidence="2">
    <location>
        <position position="1"/>
    </location>
</feature>
<accession>A0A068X179</accession>
<evidence type="ECO:0000256" key="1">
    <source>
        <dbReference type="SAM" id="Phobius"/>
    </source>
</evidence>